<name>A0A397T9S0_9GLOM</name>
<dbReference type="Pfam" id="PF08238">
    <property type="entry name" value="Sel1"/>
    <property type="match status" value="3"/>
</dbReference>
<comment type="caution">
    <text evidence="1">The sequence shown here is derived from an EMBL/GenBank/DDBJ whole genome shotgun (WGS) entry which is preliminary data.</text>
</comment>
<protein>
    <recommendedName>
        <fullName evidence="3">Sel1 repeat protein</fullName>
    </recommendedName>
</protein>
<reference evidence="1 2" key="1">
    <citation type="submission" date="2018-06" db="EMBL/GenBank/DDBJ databases">
        <title>Comparative genomics reveals the genomic features of Rhizophagus irregularis, R. cerebriforme, R. diaphanum and Gigaspora rosea, and their symbiotic lifestyle signature.</title>
        <authorList>
            <person name="Morin E."/>
            <person name="San Clemente H."/>
            <person name="Chen E.C.H."/>
            <person name="De La Providencia I."/>
            <person name="Hainaut M."/>
            <person name="Kuo A."/>
            <person name="Kohler A."/>
            <person name="Murat C."/>
            <person name="Tang N."/>
            <person name="Roy S."/>
            <person name="Loubradou J."/>
            <person name="Henrissat B."/>
            <person name="Grigoriev I.V."/>
            <person name="Corradi N."/>
            <person name="Roux C."/>
            <person name="Martin F.M."/>
        </authorList>
    </citation>
    <scope>NUCLEOTIDE SEQUENCE [LARGE SCALE GENOMIC DNA]</scope>
    <source>
        <strain evidence="1 2">DAOM 227022</strain>
    </source>
</reference>
<accession>A0A397T9S0</accession>
<dbReference type="SUPFAM" id="SSF81901">
    <property type="entry name" value="HCP-like"/>
    <property type="match status" value="1"/>
</dbReference>
<dbReference type="InterPro" id="IPR006597">
    <property type="entry name" value="Sel1-like"/>
</dbReference>
<proteinExistence type="predicted"/>
<evidence type="ECO:0000313" key="2">
    <source>
        <dbReference type="Proteomes" id="UP000265703"/>
    </source>
</evidence>
<evidence type="ECO:0000313" key="1">
    <source>
        <dbReference type="EMBL" id="RIA94089.1"/>
    </source>
</evidence>
<dbReference type="InterPro" id="IPR011990">
    <property type="entry name" value="TPR-like_helical_dom_sf"/>
</dbReference>
<dbReference type="OrthoDB" id="2425131at2759"/>
<evidence type="ECO:0008006" key="3">
    <source>
        <dbReference type="Google" id="ProtNLM"/>
    </source>
</evidence>
<dbReference type="PANTHER" id="PTHR43628">
    <property type="entry name" value="ACTIVATOR OF C KINASE PROTEIN 1-RELATED"/>
    <property type="match status" value="1"/>
</dbReference>
<dbReference type="Proteomes" id="UP000265703">
    <property type="component" value="Unassembled WGS sequence"/>
</dbReference>
<dbReference type="SMART" id="SM00671">
    <property type="entry name" value="SEL1"/>
    <property type="match status" value="3"/>
</dbReference>
<keyword evidence="2" id="KW-1185">Reference proteome</keyword>
<sequence>METYYDIYQLNNFIYDLLFEYDFDPKNVLEIMTRDKYKLHIKNAIKGDPTSQYYIANFYNDGEYIPKNEEKGFYWNRKAAIYGIPIAQYNLAEYYLENPINKDESKAFKWYLKLANENKLRAIYLVAKCHRDGIGTDKNSKEATKWIEKFISNYYGNIHIPITLKDFLNGSDINIKLLVSIYEPEK</sequence>
<dbReference type="AlphaFoldDB" id="A0A397T9S0"/>
<dbReference type="InterPro" id="IPR052945">
    <property type="entry name" value="Mitotic_Regulator"/>
</dbReference>
<dbReference type="EMBL" id="QKYT01000090">
    <property type="protein sequence ID" value="RIA94089.1"/>
    <property type="molecule type" value="Genomic_DNA"/>
</dbReference>
<organism evidence="1 2">
    <name type="scientific">Glomus cerebriforme</name>
    <dbReference type="NCBI Taxonomy" id="658196"/>
    <lineage>
        <taxon>Eukaryota</taxon>
        <taxon>Fungi</taxon>
        <taxon>Fungi incertae sedis</taxon>
        <taxon>Mucoromycota</taxon>
        <taxon>Glomeromycotina</taxon>
        <taxon>Glomeromycetes</taxon>
        <taxon>Glomerales</taxon>
        <taxon>Glomeraceae</taxon>
        <taxon>Glomus</taxon>
    </lineage>
</organism>
<dbReference type="Gene3D" id="1.25.40.10">
    <property type="entry name" value="Tetratricopeptide repeat domain"/>
    <property type="match status" value="1"/>
</dbReference>
<gene>
    <name evidence="1" type="ORF">C1645_735045</name>
</gene>
<dbReference type="PANTHER" id="PTHR43628:SF1">
    <property type="entry name" value="CHITIN SYNTHASE REGULATORY FACTOR 2-RELATED"/>
    <property type="match status" value="1"/>
</dbReference>